<dbReference type="Pfam" id="PF21524">
    <property type="entry name" value="SAMD1_WH"/>
    <property type="match status" value="1"/>
</dbReference>
<evidence type="ECO:0000313" key="9">
    <source>
        <dbReference type="Proteomes" id="UP001230051"/>
    </source>
</evidence>
<feature type="compositionally biased region" description="Polar residues" evidence="5">
    <location>
        <begin position="472"/>
        <end position="489"/>
    </location>
</feature>
<dbReference type="InterPro" id="IPR056983">
    <property type="entry name" value="SAMD1-like_SHD"/>
</dbReference>
<dbReference type="EMBL" id="JAGXEW010000038">
    <property type="protein sequence ID" value="KAK1153884.1"/>
    <property type="molecule type" value="Genomic_DNA"/>
</dbReference>
<dbReference type="GO" id="GO:0045892">
    <property type="term" value="P:negative regulation of DNA-templated transcription"/>
    <property type="evidence" value="ECO:0007669"/>
    <property type="project" value="TreeGrafter"/>
</dbReference>
<feature type="compositionally biased region" description="Acidic residues" evidence="5">
    <location>
        <begin position="385"/>
        <end position="404"/>
    </location>
</feature>
<feature type="compositionally biased region" description="Low complexity" evidence="5">
    <location>
        <begin position="88"/>
        <end position="102"/>
    </location>
</feature>
<feature type="domain" description="SAMD1-like winged helix (WH)" evidence="7">
    <location>
        <begin position="1"/>
        <end position="74"/>
    </location>
</feature>
<dbReference type="GO" id="GO:0006325">
    <property type="term" value="P:chromatin organization"/>
    <property type="evidence" value="ECO:0007669"/>
    <property type="project" value="UniProtKB-KW"/>
</dbReference>
<feature type="compositionally biased region" description="Polar residues" evidence="5">
    <location>
        <begin position="501"/>
        <end position="510"/>
    </location>
</feature>
<proteinExistence type="predicted"/>
<keyword evidence="2" id="KW-0597">Phosphoprotein</keyword>
<name>A0AAD8CLR7_ACIOX</name>
<feature type="region of interest" description="Disordered" evidence="5">
    <location>
        <begin position="73"/>
        <end position="102"/>
    </location>
</feature>
<dbReference type="InterPro" id="IPR050548">
    <property type="entry name" value="PcG_chromatin_remod_factors"/>
</dbReference>
<dbReference type="SMART" id="SM00454">
    <property type="entry name" value="SAM"/>
    <property type="match status" value="1"/>
</dbReference>
<evidence type="ECO:0000256" key="3">
    <source>
        <dbReference type="ARBA" id="ARBA00022853"/>
    </source>
</evidence>
<dbReference type="GO" id="GO:0005634">
    <property type="term" value="C:nucleus"/>
    <property type="evidence" value="ECO:0007669"/>
    <property type="project" value="UniProtKB-SubCell"/>
</dbReference>
<dbReference type="Pfam" id="PF00536">
    <property type="entry name" value="SAM_1"/>
    <property type="match status" value="1"/>
</dbReference>
<dbReference type="InterPro" id="IPR013761">
    <property type="entry name" value="SAM/pointed_sf"/>
</dbReference>
<evidence type="ECO:0000259" key="6">
    <source>
        <dbReference type="PROSITE" id="PS50105"/>
    </source>
</evidence>
<evidence type="ECO:0000313" key="8">
    <source>
        <dbReference type="EMBL" id="KAK1153884.1"/>
    </source>
</evidence>
<dbReference type="Pfam" id="PF24971">
    <property type="entry name" value="SAMD1_SHD"/>
    <property type="match status" value="1"/>
</dbReference>
<comment type="caution">
    <text evidence="8">The sequence shown here is derived from an EMBL/GenBank/DDBJ whole genome shotgun (WGS) entry which is preliminary data.</text>
</comment>
<dbReference type="PROSITE" id="PS50105">
    <property type="entry name" value="SAM_DOMAIN"/>
    <property type="match status" value="1"/>
</dbReference>
<dbReference type="Proteomes" id="UP001230051">
    <property type="component" value="Unassembled WGS sequence"/>
</dbReference>
<feature type="compositionally biased region" description="Polar residues" evidence="5">
    <location>
        <begin position="200"/>
        <end position="221"/>
    </location>
</feature>
<feature type="region of interest" description="Disordered" evidence="5">
    <location>
        <begin position="361"/>
        <end position="513"/>
    </location>
</feature>
<evidence type="ECO:0000256" key="5">
    <source>
        <dbReference type="SAM" id="MobiDB-lite"/>
    </source>
</evidence>
<reference evidence="8" key="1">
    <citation type="submission" date="2022-02" db="EMBL/GenBank/DDBJ databases">
        <title>Atlantic sturgeon de novo genome assembly.</title>
        <authorList>
            <person name="Stock M."/>
            <person name="Klopp C."/>
            <person name="Guiguen Y."/>
            <person name="Cabau C."/>
            <person name="Parinello H."/>
            <person name="Santidrian Yebra-Pimentel E."/>
            <person name="Kuhl H."/>
            <person name="Dirks R.P."/>
            <person name="Guessner J."/>
            <person name="Wuertz S."/>
            <person name="Du K."/>
            <person name="Schartl M."/>
        </authorList>
    </citation>
    <scope>NUCLEOTIDE SEQUENCE</scope>
    <source>
        <strain evidence="8">STURGEONOMICS-FGT-2020</strain>
        <tissue evidence="8">Whole blood</tissue>
    </source>
</reference>
<feature type="compositionally biased region" description="Low complexity" evidence="5">
    <location>
        <begin position="449"/>
        <end position="468"/>
    </location>
</feature>
<evidence type="ECO:0000256" key="4">
    <source>
        <dbReference type="ARBA" id="ARBA00023242"/>
    </source>
</evidence>
<feature type="domain" description="SAM" evidence="6">
    <location>
        <begin position="667"/>
        <end position="715"/>
    </location>
</feature>
<keyword evidence="3" id="KW-0156">Chromatin regulator</keyword>
<dbReference type="AlphaFoldDB" id="A0AAD8CLR7"/>
<dbReference type="PANTHER" id="PTHR12247:SF139">
    <property type="entry name" value="ATHERIN-RELATED"/>
    <property type="match status" value="1"/>
</dbReference>
<dbReference type="InterPro" id="IPR001660">
    <property type="entry name" value="SAM"/>
</dbReference>
<evidence type="ECO:0000256" key="1">
    <source>
        <dbReference type="ARBA" id="ARBA00004123"/>
    </source>
</evidence>
<accession>A0AAD8CLR7</accession>
<comment type="subcellular location">
    <subcellularLocation>
        <location evidence="1">Nucleus</location>
    </subcellularLocation>
</comment>
<feature type="compositionally biased region" description="Polar residues" evidence="5">
    <location>
        <begin position="429"/>
        <end position="440"/>
    </location>
</feature>
<organism evidence="8 9">
    <name type="scientific">Acipenser oxyrinchus oxyrinchus</name>
    <dbReference type="NCBI Taxonomy" id="40147"/>
    <lineage>
        <taxon>Eukaryota</taxon>
        <taxon>Metazoa</taxon>
        <taxon>Chordata</taxon>
        <taxon>Craniata</taxon>
        <taxon>Vertebrata</taxon>
        <taxon>Euteleostomi</taxon>
        <taxon>Actinopterygii</taxon>
        <taxon>Chondrostei</taxon>
        <taxon>Acipenseriformes</taxon>
        <taxon>Acipenseridae</taxon>
        <taxon>Acipenser</taxon>
    </lineage>
</organism>
<dbReference type="CDD" id="cd09583">
    <property type="entry name" value="SAM_Atherin-like"/>
    <property type="match status" value="1"/>
</dbReference>
<dbReference type="GO" id="GO:0042393">
    <property type="term" value="F:histone binding"/>
    <property type="evidence" value="ECO:0007669"/>
    <property type="project" value="TreeGrafter"/>
</dbReference>
<dbReference type="SUPFAM" id="SSF47769">
    <property type="entry name" value="SAM/Pointed domain"/>
    <property type="match status" value="1"/>
</dbReference>
<gene>
    <name evidence="8" type="ORF">AOXY_G29088</name>
</gene>
<dbReference type="PANTHER" id="PTHR12247">
    <property type="entry name" value="POLYCOMB GROUP PROTEIN"/>
    <property type="match status" value="1"/>
</dbReference>
<dbReference type="GO" id="GO:0003682">
    <property type="term" value="F:chromatin binding"/>
    <property type="evidence" value="ECO:0007669"/>
    <property type="project" value="TreeGrafter"/>
</dbReference>
<dbReference type="InterPro" id="IPR048589">
    <property type="entry name" value="SAMD1-like_WH"/>
</dbReference>
<protein>
    <recommendedName>
        <fullName evidence="10">Atherin</fullName>
    </recommendedName>
</protein>
<dbReference type="GO" id="GO:0003677">
    <property type="term" value="F:DNA binding"/>
    <property type="evidence" value="ECO:0007669"/>
    <property type="project" value="InterPro"/>
</dbReference>
<evidence type="ECO:0000256" key="2">
    <source>
        <dbReference type="ARBA" id="ARBA00022553"/>
    </source>
</evidence>
<evidence type="ECO:0008006" key="10">
    <source>
        <dbReference type="Google" id="ProtNLM"/>
    </source>
</evidence>
<dbReference type="Gene3D" id="1.10.150.50">
    <property type="entry name" value="Transcription Factor, Ets-1"/>
    <property type="match status" value="1"/>
</dbReference>
<keyword evidence="4" id="KW-0539">Nucleus</keyword>
<sequence length="740" mass="79712">MTEPKYREWILETIDSLRSRKARPDLERICRMVRRRHGSDPDQTRTELEKLIQDQTVLKVSYKGSISYRNAAKVQRKSRKKLVEPEAGGDSAAASSTGRTTGAELAKNANPALNSACIPAEIKAYSCKGTECPGEVQCNDPHSNNTGENSVKDAGDVVPGSGNSSCMCCGAAGCKSEPHNNGTGCTSSSNANGPKDKKLQQTSALSNDTSTPVNCGNNIKTRGSRGPEPDVCRSACSCTGNKTCSHRHNKQAPLKKSSSRVTYKACRSGAAEAKPDLGDRLVASVRSLAEKSGPSASKTSHTPLGLKEILGFLSSQERLSQEKLTRSKVKVVLEREVAKGRLRRTRFGNITLPLRGEVRKPAARLVKPPQGRGGRKIKEEKVMEGGEEPMETEPMETDSCEEEPTSVSGDQNPIKPPSEYQLEEPKSDVTGTEECNTNQVPPEEGDIKSLPSESPAAEQSSACQEAAPVQEVNPSSPQTKESSCETGQCNEEPEEEKKAPGSNNIPSEQSAECLPLNNIVKPCSSETSPTEEYPIEASKTEEMPLELLDNTEEADPSPVETEREAVCLSLHRALQSREEELQTESNSVPAGTAVEDEKMLHRECGSLTASVLSVPMESCGCAVEAGVAPCLLTPSASPGETMGTEQRVLNGDVCVKVEKCAMDPMDWSVADVVSYFTAAGFGEQAGAFKNQEIDGKSLLLMQRSDVLKGLSIRLGPALKIYEFHIKVLQRSHFQVESALC</sequence>
<feature type="region of interest" description="Disordered" evidence="5">
    <location>
        <begin position="522"/>
        <end position="541"/>
    </location>
</feature>
<evidence type="ECO:0000259" key="7">
    <source>
        <dbReference type="PROSITE" id="PS52014"/>
    </source>
</evidence>
<dbReference type="PROSITE" id="PS52014">
    <property type="entry name" value="SAMD1_WH"/>
    <property type="match status" value="1"/>
</dbReference>
<feature type="region of interest" description="Disordered" evidence="5">
    <location>
        <begin position="185"/>
        <end position="226"/>
    </location>
</feature>
<keyword evidence="9" id="KW-1185">Reference proteome</keyword>